<comment type="caution">
    <text evidence="1">The sequence shown here is derived from an EMBL/GenBank/DDBJ whole genome shotgun (WGS) entry which is preliminary data.</text>
</comment>
<name>A0A8H6I8J3_9AGAR</name>
<accession>A0A8H6I8J3</accession>
<protein>
    <submittedName>
        <fullName evidence="1">Uncharacterized protein</fullName>
    </submittedName>
</protein>
<proteinExistence type="predicted"/>
<keyword evidence="2" id="KW-1185">Reference proteome</keyword>
<dbReference type="Proteomes" id="UP000521943">
    <property type="component" value="Unassembled WGS sequence"/>
</dbReference>
<gene>
    <name evidence="1" type="ORF">DFP72DRAFT_884164</name>
</gene>
<evidence type="ECO:0000313" key="1">
    <source>
        <dbReference type="EMBL" id="KAF6759777.1"/>
    </source>
</evidence>
<dbReference type="OrthoDB" id="3541472at2759"/>
<reference evidence="1 2" key="1">
    <citation type="submission" date="2020-07" db="EMBL/GenBank/DDBJ databases">
        <title>Comparative genomics of pyrophilous fungi reveals a link between fire events and developmental genes.</title>
        <authorList>
            <consortium name="DOE Joint Genome Institute"/>
            <person name="Steindorff A.S."/>
            <person name="Carver A."/>
            <person name="Calhoun S."/>
            <person name="Stillman K."/>
            <person name="Liu H."/>
            <person name="Lipzen A."/>
            <person name="Pangilinan J."/>
            <person name="Labutti K."/>
            <person name="Bruns T.D."/>
            <person name="Grigoriev I.V."/>
        </authorList>
    </citation>
    <scope>NUCLEOTIDE SEQUENCE [LARGE SCALE GENOMIC DNA]</scope>
    <source>
        <strain evidence="1 2">CBS 144469</strain>
    </source>
</reference>
<evidence type="ECO:0000313" key="2">
    <source>
        <dbReference type="Proteomes" id="UP000521943"/>
    </source>
</evidence>
<dbReference type="EMBL" id="JACGCI010000014">
    <property type="protein sequence ID" value="KAF6759777.1"/>
    <property type="molecule type" value="Genomic_DNA"/>
</dbReference>
<dbReference type="AlphaFoldDB" id="A0A8H6I8J3"/>
<sequence>MGPSIFQVLSADVLSLIIAEIARNSNGKGPLCEMRLVSKAMSALIEPKVFSTTTINFSRLHTPGQLRAIVAGDCPNNRWTTSLLVEYLVPAKRDSTSVGDDPGVRRSARRRELEEKMVACQNELLIPAIRALRRVSSVCLNMQIGRPNDDVLRALSQLPQLISAQITNLRSLELDIPSSRQNTIQKMAKTIASSPSDPSINPPEADPKKLKICDHNLKLSASCFPYFSALTELHVEEPQAAKYDIEPSFWKALSRERVELKSLRIYRLVPAAIAYLTSYTGLETLEINTGPLDRGTEKVYLKEEQTMARRLYHDVLPWHQATLQDLRMDYASVMPWALEGEFFDYVLQCRNLRKLGLPVHYVGGSGFADISVVSTVLHHPPTVIAC</sequence>
<organism evidence="1 2">
    <name type="scientific">Ephemerocybe angulata</name>
    <dbReference type="NCBI Taxonomy" id="980116"/>
    <lineage>
        <taxon>Eukaryota</taxon>
        <taxon>Fungi</taxon>
        <taxon>Dikarya</taxon>
        <taxon>Basidiomycota</taxon>
        <taxon>Agaricomycotina</taxon>
        <taxon>Agaricomycetes</taxon>
        <taxon>Agaricomycetidae</taxon>
        <taxon>Agaricales</taxon>
        <taxon>Agaricineae</taxon>
        <taxon>Psathyrellaceae</taxon>
        <taxon>Ephemerocybe</taxon>
    </lineage>
</organism>